<organism evidence="1 2">
    <name type="scientific">Cytobacillus gottheilii</name>
    <dbReference type="NCBI Taxonomy" id="859144"/>
    <lineage>
        <taxon>Bacteria</taxon>
        <taxon>Bacillati</taxon>
        <taxon>Bacillota</taxon>
        <taxon>Bacilli</taxon>
        <taxon>Bacillales</taxon>
        <taxon>Bacillaceae</taxon>
        <taxon>Cytobacillus</taxon>
    </lineage>
</organism>
<keyword evidence="2" id="KW-1185">Reference proteome</keyword>
<evidence type="ECO:0000313" key="2">
    <source>
        <dbReference type="Proteomes" id="UP000679247"/>
    </source>
</evidence>
<proteinExistence type="predicted"/>
<evidence type="ECO:0000313" key="1">
    <source>
        <dbReference type="EMBL" id="QVY59874.1"/>
    </source>
</evidence>
<reference evidence="1 2" key="1">
    <citation type="submission" date="2021-03" db="EMBL/GenBank/DDBJ databases">
        <title>The first data on the complete genome of the tetrodotoxin-producing bacterium.</title>
        <authorList>
            <person name="Melnikova D.I."/>
            <person name="Nijland R."/>
            <person name="Magarlamov T.Y."/>
        </authorList>
    </citation>
    <scope>NUCLEOTIDE SEQUENCE [LARGE SCALE GENOMIC DNA]</scope>
    <source>
        <strain evidence="1 2">1839</strain>
    </source>
</reference>
<name>A0ABX8F7E1_9BACI</name>
<protein>
    <submittedName>
        <fullName evidence="1">Uncharacterized protein</fullName>
    </submittedName>
</protein>
<dbReference type="EMBL" id="CP071709">
    <property type="protein sequence ID" value="QVY59874.1"/>
    <property type="molecule type" value="Genomic_DNA"/>
</dbReference>
<dbReference type="Proteomes" id="UP000679247">
    <property type="component" value="Chromosome"/>
</dbReference>
<gene>
    <name evidence="1" type="ORF">J1899_12500</name>
</gene>
<sequence>MKDNRMDDKDIMHHLLEEQIAYILVDEERERAKIEHLRKAEQHGFGK</sequence>
<accession>A0ABX8F7E1</accession>
<dbReference type="RefSeq" id="WP_180320213.1">
    <property type="nucleotide sequence ID" value="NZ_CANKUS010000030.1"/>
</dbReference>